<accession>A0AAW0FBZ1</accession>
<comment type="caution">
    <text evidence="2">The sequence shown here is derived from an EMBL/GenBank/DDBJ whole genome shotgun (WGS) entry which is preliminary data.</text>
</comment>
<reference evidence="2 3" key="1">
    <citation type="submission" date="2022-09" db="EMBL/GenBank/DDBJ databases">
        <authorList>
            <person name="Palmer J.M."/>
        </authorList>
    </citation>
    <scope>NUCLEOTIDE SEQUENCE [LARGE SCALE GENOMIC DNA]</scope>
    <source>
        <strain evidence="2 3">DSM 7382</strain>
    </source>
</reference>
<feature type="compositionally biased region" description="Basic and acidic residues" evidence="1">
    <location>
        <begin position="13"/>
        <end position="32"/>
    </location>
</feature>
<dbReference type="AlphaFoldDB" id="A0AAW0FBZ1"/>
<gene>
    <name evidence="2" type="ORF">QCA50_018810</name>
</gene>
<protein>
    <submittedName>
        <fullName evidence="2">Uncharacterized protein</fullName>
    </submittedName>
</protein>
<sequence>MFEPIHVDNASDLTDKNSSEESEQHVDFRSYEEGDEDDLTVVPERAGSSSRAHSPGLTSGAKKTNEKSKIGLDNSPDIDAFYELFWFNDDPLENS</sequence>
<keyword evidence="3" id="KW-1185">Reference proteome</keyword>
<proteinExistence type="predicted"/>
<dbReference type="Proteomes" id="UP001385951">
    <property type="component" value="Unassembled WGS sequence"/>
</dbReference>
<evidence type="ECO:0000313" key="3">
    <source>
        <dbReference type="Proteomes" id="UP001385951"/>
    </source>
</evidence>
<feature type="region of interest" description="Disordered" evidence="1">
    <location>
        <begin position="1"/>
        <end position="75"/>
    </location>
</feature>
<name>A0AAW0FBZ1_9APHY</name>
<dbReference type="EMBL" id="JASBNA010000075">
    <property type="protein sequence ID" value="KAK7678238.1"/>
    <property type="molecule type" value="Genomic_DNA"/>
</dbReference>
<evidence type="ECO:0000256" key="1">
    <source>
        <dbReference type="SAM" id="MobiDB-lite"/>
    </source>
</evidence>
<organism evidence="2 3">
    <name type="scientific">Cerrena zonata</name>
    <dbReference type="NCBI Taxonomy" id="2478898"/>
    <lineage>
        <taxon>Eukaryota</taxon>
        <taxon>Fungi</taxon>
        <taxon>Dikarya</taxon>
        <taxon>Basidiomycota</taxon>
        <taxon>Agaricomycotina</taxon>
        <taxon>Agaricomycetes</taxon>
        <taxon>Polyporales</taxon>
        <taxon>Cerrenaceae</taxon>
        <taxon>Cerrena</taxon>
    </lineage>
</organism>
<evidence type="ECO:0000313" key="2">
    <source>
        <dbReference type="EMBL" id="KAK7678238.1"/>
    </source>
</evidence>